<sequence length="133" mass="14661">MVDSVVERCVEEPGKQTPDETGRTRGHLLQLERDLSRLPPAAAFADSVEVNLECFSTSSFSSWCPHAIISTENLDYSGPQKLGLRGERFRKTTAPVENRKVSLKFVAVGVNVCVVDSEPRMCSKDGKLELHLG</sequence>
<gene>
    <name evidence="2" type="ORF">HCDG_04644</name>
</gene>
<proteinExistence type="predicted"/>
<evidence type="ECO:0000313" key="3">
    <source>
        <dbReference type="Proteomes" id="UP000002624"/>
    </source>
</evidence>
<protein>
    <submittedName>
        <fullName evidence="2">Uncharacterized protein</fullName>
    </submittedName>
</protein>
<name>C6HFC1_AJECH</name>
<dbReference type="OMA" id="TGRTRGH"/>
<dbReference type="AlphaFoldDB" id="C6HFC1"/>
<dbReference type="HOGENOM" id="CLU_1906165_0_0_1"/>
<dbReference type="EMBL" id="GG692424">
    <property type="protein sequence ID" value="EER40998.1"/>
    <property type="molecule type" value="Genomic_DNA"/>
</dbReference>
<reference evidence="3" key="1">
    <citation type="submission" date="2009-05" db="EMBL/GenBank/DDBJ databases">
        <title>The genome sequence of Ajellomyces capsulatus strain H143.</title>
        <authorList>
            <person name="Champion M."/>
            <person name="Cuomo C.A."/>
            <person name="Ma L.-J."/>
            <person name="Henn M.R."/>
            <person name="Sil A."/>
            <person name="Goldman B."/>
            <person name="Young S.K."/>
            <person name="Kodira C.D."/>
            <person name="Zeng Q."/>
            <person name="Koehrsen M."/>
            <person name="Alvarado L."/>
            <person name="Berlin A.M."/>
            <person name="Borenstein D."/>
            <person name="Chen Z."/>
            <person name="Engels R."/>
            <person name="Freedman E."/>
            <person name="Gellesch M."/>
            <person name="Goldberg J."/>
            <person name="Griggs A."/>
            <person name="Gujja S."/>
            <person name="Heiman D.I."/>
            <person name="Hepburn T.A."/>
            <person name="Howarth C."/>
            <person name="Jen D."/>
            <person name="Larson L."/>
            <person name="Lewis B."/>
            <person name="Mehta T."/>
            <person name="Park D."/>
            <person name="Pearson M."/>
            <person name="Roberts A."/>
            <person name="Saif S."/>
            <person name="Shea T.D."/>
            <person name="Shenoy N."/>
            <person name="Sisk P."/>
            <person name="Stolte C."/>
            <person name="Sykes S."/>
            <person name="Walk T."/>
            <person name="White J."/>
            <person name="Yandava C."/>
            <person name="Klein B."/>
            <person name="McEwen J.G."/>
            <person name="Puccia R."/>
            <person name="Goldman G.H."/>
            <person name="Felipe M.S."/>
            <person name="Nino-Vega G."/>
            <person name="San-Blas G."/>
            <person name="Taylor J.W."/>
            <person name="Mendoza L."/>
            <person name="Galagan J.E."/>
            <person name="Nusbaum C."/>
            <person name="Birren B.W."/>
        </authorList>
    </citation>
    <scope>NUCLEOTIDE SEQUENCE [LARGE SCALE GENOMIC DNA]</scope>
    <source>
        <strain evidence="3">H143</strain>
    </source>
</reference>
<dbReference type="Proteomes" id="UP000002624">
    <property type="component" value="Unassembled WGS sequence"/>
</dbReference>
<feature type="region of interest" description="Disordered" evidence="1">
    <location>
        <begin position="1"/>
        <end position="25"/>
    </location>
</feature>
<accession>C6HFC1</accession>
<evidence type="ECO:0000313" key="2">
    <source>
        <dbReference type="EMBL" id="EER40998.1"/>
    </source>
</evidence>
<organism evidence="2 3">
    <name type="scientific">Ajellomyces capsulatus (strain H143)</name>
    <name type="common">Darling's disease fungus</name>
    <name type="synonym">Histoplasma capsulatum</name>
    <dbReference type="NCBI Taxonomy" id="544712"/>
    <lineage>
        <taxon>Eukaryota</taxon>
        <taxon>Fungi</taxon>
        <taxon>Dikarya</taxon>
        <taxon>Ascomycota</taxon>
        <taxon>Pezizomycotina</taxon>
        <taxon>Eurotiomycetes</taxon>
        <taxon>Eurotiomycetidae</taxon>
        <taxon>Onygenales</taxon>
        <taxon>Ajellomycetaceae</taxon>
        <taxon>Histoplasma</taxon>
    </lineage>
</organism>
<dbReference type="VEuPathDB" id="FungiDB:HCDG_04644"/>
<evidence type="ECO:0000256" key="1">
    <source>
        <dbReference type="SAM" id="MobiDB-lite"/>
    </source>
</evidence>
<feature type="compositionally biased region" description="Basic and acidic residues" evidence="1">
    <location>
        <begin position="1"/>
        <end position="23"/>
    </location>
</feature>